<proteinExistence type="predicted"/>
<dbReference type="EMBL" id="RIAR02000001">
    <property type="protein sequence ID" value="NSL89633.1"/>
    <property type="molecule type" value="Genomic_DNA"/>
</dbReference>
<dbReference type="Proteomes" id="UP000281028">
    <property type="component" value="Unassembled WGS sequence"/>
</dbReference>
<accession>A0A9Q5GWN5</accession>
<evidence type="ECO:0000256" key="1">
    <source>
        <dbReference type="SAM" id="Coils"/>
    </source>
</evidence>
<protein>
    <submittedName>
        <fullName evidence="3">Uncharacterized protein</fullName>
    </submittedName>
</protein>
<gene>
    <name evidence="3" type="ORF">ECE50_022520</name>
</gene>
<name>A0A9Q5GWN5_9BACT</name>
<sequence length="283" mass="31684">MKKYIVFLLCLLLPVLLKAQSYADIVTYHTTKYAAYGAKIKTNLNFANGTHLPTIIIEGYNLGTGEPIGIVMTFYINQDTLVLSNASSFGSFTPPIYIAEENGKVVIMLEGKDYYQRFAVRAFAKGMLDYAANYQGWTVVDEPISPASAKKFRLYYQNRFTDKVLLPGGSVWDSAGLGIGTAAKGSSRLAVDGTIAARRVKVTQAASWPDYVFQDNYPLMSLEQTAEFIRQNKHLPEIPTADEVAREGVDLGEMNRKLLQKLEEMTLHMIEMKKKITALEQRR</sequence>
<dbReference type="OrthoDB" id="9808753at2"/>
<feature type="coiled-coil region" evidence="1">
    <location>
        <begin position="255"/>
        <end position="282"/>
    </location>
</feature>
<evidence type="ECO:0000313" key="3">
    <source>
        <dbReference type="EMBL" id="NSL89633.1"/>
    </source>
</evidence>
<reference evidence="3" key="1">
    <citation type="submission" date="2020-05" db="EMBL/GenBank/DDBJ databases">
        <title>Chitinophaga laudate sp. nov., isolated from a tropical peat swamp.</title>
        <authorList>
            <person name="Goh C.B.S."/>
            <person name="Lee M.S."/>
            <person name="Parimannan S."/>
            <person name="Pasbakhsh P."/>
            <person name="Yule C.M."/>
            <person name="Rajandas H."/>
            <person name="Loke S."/>
            <person name="Croft L."/>
            <person name="Tan J.B.L."/>
        </authorList>
    </citation>
    <scope>NUCLEOTIDE SEQUENCE</scope>
    <source>
        <strain evidence="3">Mgbs1</strain>
    </source>
</reference>
<evidence type="ECO:0000313" key="4">
    <source>
        <dbReference type="Proteomes" id="UP000281028"/>
    </source>
</evidence>
<keyword evidence="4" id="KW-1185">Reference proteome</keyword>
<dbReference type="AlphaFoldDB" id="A0A9Q5GWN5"/>
<organism evidence="3 4">
    <name type="scientific">Chitinophaga solisilvae</name>
    <dbReference type="NCBI Taxonomy" id="1233460"/>
    <lineage>
        <taxon>Bacteria</taxon>
        <taxon>Pseudomonadati</taxon>
        <taxon>Bacteroidota</taxon>
        <taxon>Chitinophagia</taxon>
        <taxon>Chitinophagales</taxon>
        <taxon>Chitinophagaceae</taxon>
        <taxon>Chitinophaga</taxon>
    </lineage>
</organism>
<keyword evidence="1" id="KW-0175">Coiled coil</keyword>
<evidence type="ECO:0000256" key="2">
    <source>
        <dbReference type="SAM" id="SignalP"/>
    </source>
</evidence>
<keyword evidence="2" id="KW-0732">Signal</keyword>
<feature type="signal peptide" evidence="2">
    <location>
        <begin position="1"/>
        <end position="23"/>
    </location>
</feature>
<comment type="caution">
    <text evidence="3">The sequence shown here is derived from an EMBL/GenBank/DDBJ whole genome shotgun (WGS) entry which is preliminary data.</text>
</comment>
<feature type="chain" id="PRO_5040479203" evidence="2">
    <location>
        <begin position="24"/>
        <end position="283"/>
    </location>
</feature>